<name>A0A6J3S5F1_TURTR</name>
<reference evidence="2" key="2">
    <citation type="submission" date="2025-08" db="UniProtKB">
        <authorList>
            <consortium name="RefSeq"/>
        </authorList>
    </citation>
    <scope>IDENTIFICATION</scope>
    <source>
        <tissue evidence="2">Spleen</tissue>
    </source>
</reference>
<evidence type="ECO:0000313" key="2">
    <source>
        <dbReference type="RefSeq" id="XP_033722078.1"/>
    </source>
</evidence>
<dbReference type="Proteomes" id="UP000245320">
    <property type="component" value="Chromosome 11"/>
</dbReference>
<sequence length="223" mass="25410">MDAPFRIWLLVRHVGSRSFWTGTMLLKPMDEEKEEMVSAGFLINNEEKLKIGKLKAKIISKGLPVRLYRDLHELGEPGSQGLVGCDRETLPTLIMENIDFKHNFERFYHEEFTEKCKEVFVISKESNRTFEILERFALKDVEFDFNNAAAGPSLSILRCNHSRQRERSICLSEPNESQESTSPPNLGQILPKANGFLESVSRAALAHEDERLLGGFVQPSLKS</sequence>
<protein>
    <submittedName>
        <fullName evidence="2">Tetratricopeptide repeat protein 41 isoform X1</fullName>
    </submittedName>
</protein>
<dbReference type="RefSeq" id="XP_033722078.1">
    <property type="nucleotide sequence ID" value="XM_033866187.1"/>
</dbReference>
<proteinExistence type="predicted"/>
<reference evidence="1" key="1">
    <citation type="submission" date="2024-06" db="UniProtKB">
        <authorList>
            <consortium name="RefSeq"/>
        </authorList>
    </citation>
    <scope>NUCLEOTIDE SEQUENCE [LARGE SCALE GENOMIC DNA]</scope>
</reference>
<accession>A0A6J3S5F1</accession>
<evidence type="ECO:0000313" key="1">
    <source>
        <dbReference type="Proteomes" id="UP000245320"/>
    </source>
</evidence>
<dbReference type="InParanoid" id="A0A6J3S5F1"/>
<gene>
    <name evidence="2" type="primary">LOC101329768</name>
</gene>
<dbReference type="AlphaFoldDB" id="A0A6J3S5F1"/>
<dbReference type="GeneID" id="101329768"/>
<dbReference type="OrthoDB" id="9685616at2759"/>
<keyword evidence="1" id="KW-1185">Reference proteome</keyword>
<organism evidence="1 2">
    <name type="scientific">Tursiops truncatus</name>
    <name type="common">Atlantic bottle-nosed dolphin</name>
    <name type="synonym">Delphinus truncatus</name>
    <dbReference type="NCBI Taxonomy" id="9739"/>
    <lineage>
        <taxon>Eukaryota</taxon>
        <taxon>Metazoa</taxon>
        <taxon>Chordata</taxon>
        <taxon>Craniata</taxon>
        <taxon>Vertebrata</taxon>
        <taxon>Euteleostomi</taxon>
        <taxon>Mammalia</taxon>
        <taxon>Eutheria</taxon>
        <taxon>Laurasiatheria</taxon>
        <taxon>Artiodactyla</taxon>
        <taxon>Whippomorpha</taxon>
        <taxon>Cetacea</taxon>
        <taxon>Odontoceti</taxon>
        <taxon>Delphinidae</taxon>
        <taxon>Tursiops</taxon>
    </lineage>
</organism>